<dbReference type="Gene3D" id="3.40.50.11190">
    <property type="match status" value="1"/>
</dbReference>
<dbReference type="InterPro" id="IPR016181">
    <property type="entry name" value="Acyl_CoA_acyltransferase"/>
</dbReference>
<evidence type="ECO:0000259" key="3">
    <source>
        <dbReference type="PROSITE" id="PS51186"/>
    </source>
</evidence>
<dbReference type="PANTHER" id="PTHR43877">
    <property type="entry name" value="AMINOALKYLPHOSPHONATE N-ACETYLTRANSFERASE-RELATED-RELATED"/>
    <property type="match status" value="1"/>
</dbReference>
<evidence type="ECO:0000313" key="4">
    <source>
        <dbReference type="EMBL" id="OLF17102.1"/>
    </source>
</evidence>
<dbReference type="Proteomes" id="UP000185596">
    <property type="component" value="Unassembled WGS sequence"/>
</dbReference>
<dbReference type="STRING" id="1912961.BU204_13545"/>
<keyword evidence="2" id="KW-0012">Acyltransferase</keyword>
<organism evidence="4 5">
    <name type="scientific">Actinophytocola xanthii</name>
    <dbReference type="NCBI Taxonomy" id="1912961"/>
    <lineage>
        <taxon>Bacteria</taxon>
        <taxon>Bacillati</taxon>
        <taxon>Actinomycetota</taxon>
        <taxon>Actinomycetes</taxon>
        <taxon>Pseudonocardiales</taxon>
        <taxon>Pseudonocardiaceae</taxon>
    </lineage>
</organism>
<dbReference type="CDD" id="cd04301">
    <property type="entry name" value="NAT_SF"/>
    <property type="match status" value="1"/>
</dbReference>
<reference evidence="4 5" key="1">
    <citation type="submission" date="2016-12" db="EMBL/GenBank/DDBJ databases">
        <title>The draft genome sequence of Actinophytocola sp. 11-183.</title>
        <authorList>
            <person name="Wang W."/>
            <person name="Yuan L."/>
        </authorList>
    </citation>
    <scope>NUCLEOTIDE SEQUENCE [LARGE SCALE GENOMIC DNA]</scope>
    <source>
        <strain evidence="4 5">11-183</strain>
    </source>
</reference>
<dbReference type="EMBL" id="MSIE01000021">
    <property type="protein sequence ID" value="OLF17102.1"/>
    <property type="molecule type" value="Genomic_DNA"/>
</dbReference>
<feature type="domain" description="N-acetyltransferase" evidence="3">
    <location>
        <begin position="313"/>
        <end position="463"/>
    </location>
</feature>
<dbReference type="SUPFAM" id="SSF53756">
    <property type="entry name" value="UDP-Glycosyltransferase/glycogen phosphorylase"/>
    <property type="match status" value="1"/>
</dbReference>
<dbReference type="Gene3D" id="3.40.630.30">
    <property type="match status" value="1"/>
</dbReference>
<dbReference type="Gene3D" id="3.40.50.2000">
    <property type="entry name" value="Glycogen Phosphorylase B"/>
    <property type="match status" value="1"/>
</dbReference>
<keyword evidence="1" id="KW-0808">Transferase</keyword>
<proteinExistence type="predicted"/>
<protein>
    <recommendedName>
        <fullName evidence="3">N-acetyltransferase domain-containing protein</fullName>
    </recommendedName>
</protein>
<evidence type="ECO:0000256" key="1">
    <source>
        <dbReference type="ARBA" id="ARBA00022679"/>
    </source>
</evidence>
<evidence type="ECO:0000256" key="2">
    <source>
        <dbReference type="ARBA" id="ARBA00023315"/>
    </source>
</evidence>
<accession>A0A1Q8CRV3</accession>
<name>A0A1Q8CRV3_9PSEU</name>
<gene>
    <name evidence="4" type="ORF">BU204_13545</name>
</gene>
<dbReference type="Pfam" id="PF13302">
    <property type="entry name" value="Acetyltransf_3"/>
    <property type="match status" value="1"/>
</dbReference>
<evidence type="ECO:0000313" key="5">
    <source>
        <dbReference type="Proteomes" id="UP000185596"/>
    </source>
</evidence>
<dbReference type="GO" id="GO:0016747">
    <property type="term" value="F:acyltransferase activity, transferring groups other than amino-acyl groups"/>
    <property type="evidence" value="ECO:0007669"/>
    <property type="project" value="InterPro"/>
</dbReference>
<sequence length="478" mass="49812">MTTLLLRADGGATIGVGHLSRCLAFAEAAVGCGWRTLFAGDLGGATWLADRFTELGVPLLAPAAFAEVDADVVLVDHYGLGELPEVRERARLVSLEDGHWGRREADVVVDPSLALSARRPDGSPVLLAGPRFAPVRADVRAARRSGFAAGDPPKVVVVMGGGAAAPTVAAALTALRDTGVPLSARAVAAGPVPLPEPAPGQRFAVHPPTPDLPALFAEADLVVSAAGVTLTELCCIGVPAALVQLVDNQAAGYTAALDQGLAAGLGTPADLPAAPEVLRHLLLEPARRRELAEAASAAVDGAGAARVLDAAELTVREATEGDTETLLSWRNDPLTLAWSRGRQPVARSVHESWLRVSLANPDRLLLVVEQSGIPVGTVRFDRDQDAIWEVSITVAPDHRGRGLAGRVLTMGEGALHARAEPDAVLANVHEDNEASLALFRGAGYRSAERPADGPFTWLTKPTPRRVVHSFGGCPQPTC</sequence>
<dbReference type="RefSeq" id="WP_075125993.1">
    <property type="nucleotide sequence ID" value="NZ_MSIE01000021.1"/>
</dbReference>
<dbReference type="AlphaFoldDB" id="A0A1Q8CRV3"/>
<keyword evidence="5" id="KW-1185">Reference proteome</keyword>
<dbReference type="OrthoDB" id="9805604at2"/>
<dbReference type="SUPFAM" id="SSF55729">
    <property type="entry name" value="Acyl-CoA N-acyltransferases (Nat)"/>
    <property type="match status" value="1"/>
</dbReference>
<dbReference type="InterPro" id="IPR050832">
    <property type="entry name" value="Bact_Acetyltransf"/>
</dbReference>
<comment type="caution">
    <text evidence="4">The sequence shown here is derived from an EMBL/GenBank/DDBJ whole genome shotgun (WGS) entry which is preliminary data.</text>
</comment>
<dbReference type="PROSITE" id="PS51186">
    <property type="entry name" value="GNAT"/>
    <property type="match status" value="1"/>
</dbReference>
<dbReference type="InterPro" id="IPR000182">
    <property type="entry name" value="GNAT_dom"/>
</dbReference>